<dbReference type="PANTHER" id="PTHR14950:SF54">
    <property type="entry name" value="RNASE II-LIKE 1"/>
    <property type="match status" value="1"/>
</dbReference>
<evidence type="ECO:0000256" key="6">
    <source>
        <dbReference type="ARBA" id="ARBA00022801"/>
    </source>
</evidence>
<keyword evidence="5" id="KW-0255">Endonuclease</keyword>
<dbReference type="EMBL" id="JACGCM010001204">
    <property type="protein sequence ID" value="KAF6159095.1"/>
    <property type="molecule type" value="Genomic_DNA"/>
</dbReference>
<proteinExistence type="predicted"/>
<keyword evidence="6" id="KW-0378">Hydrolase</keyword>
<dbReference type="Pfam" id="PF00035">
    <property type="entry name" value="dsrm"/>
    <property type="match status" value="1"/>
</dbReference>
<dbReference type="SUPFAM" id="SSF69065">
    <property type="entry name" value="RNase III domain-like"/>
    <property type="match status" value="1"/>
</dbReference>
<accession>A0A7J7MW10</accession>
<dbReference type="FunFam" id="1.10.1520.10:FF:000004">
    <property type="entry name" value="Endoribonuclease dicer-like 1"/>
    <property type="match status" value="1"/>
</dbReference>
<dbReference type="PROSITE" id="PS50142">
    <property type="entry name" value="RNASE_3_2"/>
    <property type="match status" value="1"/>
</dbReference>
<dbReference type="SUPFAM" id="SSF54768">
    <property type="entry name" value="dsRNA-binding domain-like"/>
    <property type="match status" value="1"/>
</dbReference>
<keyword evidence="3" id="KW-0540">Nuclease</keyword>
<comment type="caution">
    <text evidence="12">The sequence shown here is derived from an EMBL/GenBank/DDBJ whole genome shotgun (WGS) entry which is preliminary data.</text>
</comment>
<evidence type="ECO:0000256" key="5">
    <source>
        <dbReference type="ARBA" id="ARBA00022759"/>
    </source>
</evidence>
<dbReference type="PANTHER" id="PTHR14950">
    <property type="entry name" value="DICER-RELATED"/>
    <property type="match status" value="1"/>
</dbReference>
<evidence type="ECO:0000256" key="2">
    <source>
        <dbReference type="ARBA" id="ARBA00001946"/>
    </source>
</evidence>
<dbReference type="GO" id="GO:0003723">
    <property type="term" value="F:RNA binding"/>
    <property type="evidence" value="ECO:0007669"/>
    <property type="project" value="UniProtKB-UniRule"/>
</dbReference>
<keyword evidence="8 9" id="KW-0694">RNA-binding</keyword>
<dbReference type="SMART" id="SM00535">
    <property type="entry name" value="RIBOc"/>
    <property type="match status" value="1"/>
</dbReference>
<dbReference type="GO" id="GO:0005737">
    <property type="term" value="C:cytoplasm"/>
    <property type="evidence" value="ECO:0007669"/>
    <property type="project" value="TreeGrafter"/>
</dbReference>
<dbReference type="InterPro" id="IPR014720">
    <property type="entry name" value="dsRBD_dom"/>
</dbReference>
<evidence type="ECO:0000256" key="8">
    <source>
        <dbReference type="ARBA" id="ARBA00022884"/>
    </source>
</evidence>
<comment type="cofactor">
    <cofactor evidence="2">
        <name>Mg(2+)</name>
        <dbReference type="ChEBI" id="CHEBI:18420"/>
    </cofactor>
</comment>
<keyword evidence="4" id="KW-0479">Metal-binding</keyword>
<protein>
    <submittedName>
        <fullName evidence="12">Uncharacterized protein</fullName>
    </submittedName>
</protein>
<gene>
    <name evidence="12" type="ORF">GIB67_032712</name>
</gene>
<evidence type="ECO:0000313" key="12">
    <source>
        <dbReference type="EMBL" id="KAF6159095.1"/>
    </source>
</evidence>
<evidence type="ECO:0000256" key="9">
    <source>
        <dbReference type="PROSITE-ProRule" id="PRU00266"/>
    </source>
</evidence>
<comment type="cofactor">
    <cofactor evidence="1">
        <name>Mn(2+)</name>
        <dbReference type="ChEBI" id="CHEBI:29035"/>
    </cofactor>
</comment>
<dbReference type="Pfam" id="PF00636">
    <property type="entry name" value="Ribonuclease_3"/>
    <property type="match status" value="1"/>
</dbReference>
<keyword evidence="7" id="KW-0460">Magnesium</keyword>
<dbReference type="GO" id="GO:0005634">
    <property type="term" value="C:nucleus"/>
    <property type="evidence" value="ECO:0007669"/>
    <property type="project" value="TreeGrafter"/>
</dbReference>
<evidence type="ECO:0000256" key="4">
    <source>
        <dbReference type="ARBA" id="ARBA00022723"/>
    </source>
</evidence>
<dbReference type="OrthoDB" id="416741at2759"/>
<dbReference type="GO" id="GO:0030422">
    <property type="term" value="P:siRNA processing"/>
    <property type="evidence" value="ECO:0007669"/>
    <property type="project" value="TreeGrafter"/>
</dbReference>
<dbReference type="Gene3D" id="3.30.160.20">
    <property type="match status" value="1"/>
</dbReference>
<dbReference type="AlphaFoldDB" id="A0A7J7MW10"/>
<evidence type="ECO:0000259" key="11">
    <source>
        <dbReference type="PROSITE" id="PS50142"/>
    </source>
</evidence>
<evidence type="ECO:0000259" key="10">
    <source>
        <dbReference type="PROSITE" id="PS50137"/>
    </source>
</evidence>
<dbReference type="InterPro" id="IPR000999">
    <property type="entry name" value="RNase_III_dom"/>
</dbReference>
<feature type="domain" description="RNase III" evidence="11">
    <location>
        <begin position="12"/>
        <end position="155"/>
    </location>
</feature>
<dbReference type="Gene3D" id="1.10.1520.10">
    <property type="entry name" value="Ribonuclease III domain"/>
    <property type="match status" value="1"/>
</dbReference>
<sequence>MSQELPMKDEEIEEVEKILGYKFCNKELVKEALLHPNYYPTRPCVSYDRLALFGDSVLNLLITKNMFFTYQTASKGVLTRLRGANVDNDKLARVAVKLGLYKYLYHKDTHLQETISEFERKILDHPLHSNGLVNTPKFLADIVESLIGAVFVDSNCSLDITWKVFKGLLEPTICLETLRTHPVSELHELCQKKGSKVEIVNNSWRGNMAMEVLIDSNLVGSASYGMKKVIAKNMAAKAALDNLNSMLSRTSTTSSSSDESSF</sequence>
<feature type="domain" description="DRBM" evidence="10">
    <location>
        <begin position="181"/>
        <end position="245"/>
    </location>
</feature>
<dbReference type="InterPro" id="IPR036389">
    <property type="entry name" value="RNase_III_sf"/>
</dbReference>
<dbReference type="PROSITE" id="PS50137">
    <property type="entry name" value="DS_RBD"/>
    <property type="match status" value="1"/>
</dbReference>
<evidence type="ECO:0000256" key="7">
    <source>
        <dbReference type="ARBA" id="ARBA00022842"/>
    </source>
</evidence>
<dbReference type="Proteomes" id="UP000541444">
    <property type="component" value="Unassembled WGS sequence"/>
</dbReference>
<organism evidence="12 13">
    <name type="scientific">Kingdonia uniflora</name>
    <dbReference type="NCBI Taxonomy" id="39325"/>
    <lineage>
        <taxon>Eukaryota</taxon>
        <taxon>Viridiplantae</taxon>
        <taxon>Streptophyta</taxon>
        <taxon>Embryophyta</taxon>
        <taxon>Tracheophyta</taxon>
        <taxon>Spermatophyta</taxon>
        <taxon>Magnoliopsida</taxon>
        <taxon>Ranunculales</taxon>
        <taxon>Circaeasteraceae</taxon>
        <taxon>Kingdonia</taxon>
    </lineage>
</organism>
<dbReference type="GO" id="GO:0004525">
    <property type="term" value="F:ribonuclease III activity"/>
    <property type="evidence" value="ECO:0007669"/>
    <property type="project" value="InterPro"/>
</dbReference>
<dbReference type="CDD" id="cd00593">
    <property type="entry name" value="RIBOc"/>
    <property type="match status" value="1"/>
</dbReference>
<keyword evidence="13" id="KW-1185">Reference proteome</keyword>
<evidence type="ECO:0000256" key="3">
    <source>
        <dbReference type="ARBA" id="ARBA00022722"/>
    </source>
</evidence>
<reference evidence="12 13" key="1">
    <citation type="journal article" date="2020" name="IScience">
        <title>Genome Sequencing of the Endangered Kingdonia uniflora (Circaeasteraceae, Ranunculales) Reveals Potential Mechanisms of Evolutionary Specialization.</title>
        <authorList>
            <person name="Sun Y."/>
            <person name="Deng T."/>
            <person name="Zhang A."/>
            <person name="Moore M.J."/>
            <person name="Landis J.B."/>
            <person name="Lin N."/>
            <person name="Zhang H."/>
            <person name="Zhang X."/>
            <person name="Huang J."/>
            <person name="Zhang X."/>
            <person name="Sun H."/>
            <person name="Wang H."/>
        </authorList>
    </citation>
    <scope>NUCLEOTIDE SEQUENCE [LARGE SCALE GENOMIC DNA]</scope>
    <source>
        <strain evidence="12">TB1705</strain>
        <tissue evidence="12">Leaf</tissue>
    </source>
</reference>
<evidence type="ECO:0000313" key="13">
    <source>
        <dbReference type="Proteomes" id="UP000541444"/>
    </source>
</evidence>
<dbReference type="GO" id="GO:0046872">
    <property type="term" value="F:metal ion binding"/>
    <property type="evidence" value="ECO:0007669"/>
    <property type="project" value="UniProtKB-KW"/>
</dbReference>
<name>A0A7J7MW10_9MAGN</name>
<evidence type="ECO:0000256" key="1">
    <source>
        <dbReference type="ARBA" id="ARBA00001936"/>
    </source>
</evidence>